<dbReference type="SUPFAM" id="SSF56784">
    <property type="entry name" value="HAD-like"/>
    <property type="match status" value="1"/>
</dbReference>
<dbReference type="PANTHER" id="PTHR43434:SF16">
    <property type="entry name" value="BLL8046 PROTEIN"/>
    <property type="match status" value="1"/>
</dbReference>
<organism evidence="1 2">
    <name type="scientific">Kitasatospora indigofera</name>
    <dbReference type="NCBI Taxonomy" id="67307"/>
    <lineage>
        <taxon>Bacteria</taxon>
        <taxon>Bacillati</taxon>
        <taxon>Actinomycetota</taxon>
        <taxon>Actinomycetes</taxon>
        <taxon>Kitasatosporales</taxon>
        <taxon>Streptomycetaceae</taxon>
        <taxon>Kitasatospora</taxon>
    </lineage>
</organism>
<sequence>MPAAALFDVDGTLLDTSYWHTTAWTEALAQFGHTPAMARIHGAIGMGADQLLDHLLGEDRDHDLDAAITAAHQALFARFWPRLRAFDSAGALLRQLKQRGWTITLASSASGRDLEVMRRVLDADDAIDHATSADDVKASKPAPDLVHAALAKSGAKPGQALFVGDTPWDVQAAAQAKVACVAVLSGGFGERALRAAGALEVHRDVGDLLAHLDGSALADPAHYAALGR</sequence>
<evidence type="ECO:0000313" key="1">
    <source>
        <dbReference type="EMBL" id="GHH80482.1"/>
    </source>
</evidence>
<reference evidence="1" key="1">
    <citation type="journal article" date="2014" name="Int. J. Syst. Evol. Microbiol.">
        <title>Complete genome sequence of Corynebacterium casei LMG S-19264T (=DSM 44701T), isolated from a smear-ripened cheese.</title>
        <authorList>
            <consortium name="US DOE Joint Genome Institute (JGI-PGF)"/>
            <person name="Walter F."/>
            <person name="Albersmeier A."/>
            <person name="Kalinowski J."/>
            <person name="Ruckert C."/>
        </authorList>
    </citation>
    <scope>NUCLEOTIDE SEQUENCE</scope>
    <source>
        <strain evidence="1">JCM 4646</strain>
    </source>
</reference>
<dbReference type="GO" id="GO:0008967">
    <property type="term" value="F:phosphoglycolate phosphatase activity"/>
    <property type="evidence" value="ECO:0007669"/>
    <property type="project" value="TreeGrafter"/>
</dbReference>
<dbReference type="SFLD" id="SFLDS00003">
    <property type="entry name" value="Haloacid_Dehalogenase"/>
    <property type="match status" value="1"/>
</dbReference>
<dbReference type="SFLD" id="SFLDG01135">
    <property type="entry name" value="C1.5.6:_HAD__Beta-PGM__Phospha"/>
    <property type="match status" value="1"/>
</dbReference>
<dbReference type="PRINTS" id="PR00413">
    <property type="entry name" value="HADHALOGNASE"/>
</dbReference>
<dbReference type="InterPro" id="IPR006439">
    <property type="entry name" value="HAD-SF_hydro_IA"/>
</dbReference>
<reference evidence="1" key="2">
    <citation type="submission" date="2020-09" db="EMBL/GenBank/DDBJ databases">
        <authorList>
            <person name="Sun Q."/>
            <person name="Ohkuma M."/>
        </authorList>
    </citation>
    <scope>NUCLEOTIDE SEQUENCE</scope>
    <source>
        <strain evidence="1">JCM 4646</strain>
    </source>
</reference>
<dbReference type="SFLD" id="SFLDG01129">
    <property type="entry name" value="C1.5:_HAD__Beta-PGM__Phosphata"/>
    <property type="match status" value="1"/>
</dbReference>
<dbReference type="Gene3D" id="1.10.150.240">
    <property type="entry name" value="Putative phosphatase, domain 2"/>
    <property type="match status" value="1"/>
</dbReference>
<dbReference type="Pfam" id="PF00702">
    <property type="entry name" value="Hydrolase"/>
    <property type="match status" value="1"/>
</dbReference>
<dbReference type="GeneID" id="95356425"/>
<dbReference type="EMBL" id="BNBO01000047">
    <property type="protein sequence ID" value="GHH80482.1"/>
    <property type="molecule type" value="Genomic_DNA"/>
</dbReference>
<keyword evidence="2" id="KW-1185">Reference proteome</keyword>
<dbReference type="Gene3D" id="3.40.50.1000">
    <property type="entry name" value="HAD superfamily/HAD-like"/>
    <property type="match status" value="1"/>
</dbReference>
<protein>
    <submittedName>
        <fullName evidence="1">Haloacid dehalogenase</fullName>
    </submittedName>
</protein>
<dbReference type="Proteomes" id="UP000617734">
    <property type="component" value="Unassembled WGS sequence"/>
</dbReference>
<gene>
    <name evidence="1" type="ORF">GCM10018781_61060</name>
</gene>
<dbReference type="InterPro" id="IPR050155">
    <property type="entry name" value="HAD-like_hydrolase_sf"/>
</dbReference>
<dbReference type="InterPro" id="IPR023214">
    <property type="entry name" value="HAD_sf"/>
</dbReference>
<dbReference type="NCBIfam" id="TIGR01549">
    <property type="entry name" value="HAD-SF-IA-v1"/>
    <property type="match status" value="1"/>
</dbReference>
<dbReference type="GO" id="GO:0006281">
    <property type="term" value="P:DNA repair"/>
    <property type="evidence" value="ECO:0007669"/>
    <property type="project" value="TreeGrafter"/>
</dbReference>
<proteinExistence type="predicted"/>
<evidence type="ECO:0000313" key="2">
    <source>
        <dbReference type="Proteomes" id="UP000617734"/>
    </source>
</evidence>
<comment type="caution">
    <text evidence="1">The sequence shown here is derived from an EMBL/GenBank/DDBJ whole genome shotgun (WGS) entry which is preliminary data.</text>
</comment>
<dbReference type="AlphaFoldDB" id="A0A919G941"/>
<dbReference type="InterPro" id="IPR023198">
    <property type="entry name" value="PGP-like_dom2"/>
</dbReference>
<dbReference type="GO" id="GO:0005829">
    <property type="term" value="C:cytosol"/>
    <property type="evidence" value="ECO:0007669"/>
    <property type="project" value="TreeGrafter"/>
</dbReference>
<dbReference type="NCBIfam" id="TIGR01509">
    <property type="entry name" value="HAD-SF-IA-v3"/>
    <property type="match status" value="1"/>
</dbReference>
<dbReference type="PANTHER" id="PTHR43434">
    <property type="entry name" value="PHOSPHOGLYCOLATE PHOSPHATASE"/>
    <property type="match status" value="1"/>
</dbReference>
<accession>A0A919G941</accession>
<name>A0A919G941_9ACTN</name>
<dbReference type="RefSeq" id="WP_190214140.1">
    <property type="nucleotide sequence ID" value="NZ_BNBO01000047.1"/>
</dbReference>
<dbReference type="InterPro" id="IPR036412">
    <property type="entry name" value="HAD-like_sf"/>
</dbReference>